<evidence type="ECO:0000313" key="2">
    <source>
        <dbReference type="Proteomes" id="UP001628124"/>
    </source>
</evidence>
<protein>
    <submittedName>
        <fullName evidence="1">Uncharacterized protein</fullName>
    </submittedName>
</protein>
<dbReference type="EMBL" id="BAABMM010000027">
    <property type="protein sequence ID" value="GAA5252397.1"/>
    <property type="molecule type" value="Genomic_DNA"/>
</dbReference>
<reference evidence="1 2" key="1">
    <citation type="journal article" date="2024" name="Microbiol. Immunol.">
        <title>Discovery of a novel spotted fever group Rickettsia, 'Candidatus Rickettsia kedanie,' in unfed larval chigger mites, Leptotrombidium scutellare.</title>
        <authorList>
            <person name="Ogawa M."/>
            <person name="Matsutani M."/>
            <person name="Katayama T."/>
            <person name="Takada N."/>
            <person name="Noda S."/>
            <person name="Takahashi M."/>
            <person name="Kageyama D."/>
            <person name="Hanaoka N."/>
            <person name="Ebihara H."/>
        </authorList>
    </citation>
    <scope>NUCLEOTIDE SEQUENCE [LARGE SCALE GENOMIC DNA]</scope>
    <source>
        <strain evidence="1 2">KNCP2-13</strain>
    </source>
</reference>
<organism evidence="1 2">
    <name type="scientific">Candidatus Rickettsia kedanie</name>
    <dbReference type="NCBI Taxonomy" id="3115352"/>
    <lineage>
        <taxon>Bacteria</taxon>
        <taxon>Pseudomonadati</taxon>
        <taxon>Pseudomonadota</taxon>
        <taxon>Alphaproteobacteria</taxon>
        <taxon>Rickettsiales</taxon>
        <taxon>Rickettsiaceae</taxon>
        <taxon>Rickettsieae</taxon>
        <taxon>Rickettsia</taxon>
        <taxon>spotted fever group</taxon>
    </lineage>
</organism>
<proteinExistence type="predicted"/>
<name>A0ABP9TVX3_9RICK</name>
<comment type="caution">
    <text evidence="1">The sequence shown here is derived from an EMBL/GenBank/DDBJ whole genome shotgun (WGS) entry which is preliminary data.</text>
</comment>
<sequence length="135" mass="15953">MIDEIVLQDITIWEQRIIESGYLSEEIIKTVNEKLRNIKDNVYDNEILFQELKTVIEIIISLVNRNEWVSKTKVYEKLVNSLRVEDTQLQKIILQKLEQVLDETIDEIVIRESLDKVLSLLNIWELNSCVNIILI</sequence>
<gene>
    <name evidence="1" type="ORF">KNCP2_06850</name>
</gene>
<evidence type="ECO:0000313" key="1">
    <source>
        <dbReference type="EMBL" id="GAA5252397.1"/>
    </source>
</evidence>
<dbReference type="Proteomes" id="UP001628124">
    <property type="component" value="Unassembled WGS sequence"/>
</dbReference>
<accession>A0ABP9TVX3</accession>
<dbReference type="RefSeq" id="WP_412708068.1">
    <property type="nucleotide sequence ID" value="NZ_BAABMM010000027.1"/>
</dbReference>
<keyword evidence="2" id="KW-1185">Reference proteome</keyword>